<dbReference type="OrthoDB" id="278697at2"/>
<evidence type="ECO:0000313" key="1">
    <source>
        <dbReference type="EMBL" id="RJG27758.1"/>
    </source>
</evidence>
<reference evidence="1 2" key="1">
    <citation type="submission" date="2018-09" db="EMBL/GenBank/DDBJ databases">
        <authorList>
            <person name="Zhu H."/>
        </authorList>
    </citation>
    <scope>NUCLEOTIDE SEQUENCE [LARGE SCALE GENOMIC DNA]</scope>
    <source>
        <strain evidence="1 2">K1S02-61</strain>
    </source>
</reference>
<gene>
    <name evidence="1" type="ORF">D3872_00345</name>
</gene>
<dbReference type="InterPro" id="IPR009836">
    <property type="entry name" value="GRDP-like"/>
</dbReference>
<comment type="caution">
    <text evidence="1">The sequence shown here is derived from an EMBL/GenBank/DDBJ whole genome shotgun (WGS) entry which is preliminary data.</text>
</comment>
<protein>
    <submittedName>
        <fullName evidence="1">Glycine-rich domain-containing protein-like</fullName>
    </submittedName>
</protein>
<dbReference type="Proteomes" id="UP000284006">
    <property type="component" value="Unassembled WGS sequence"/>
</dbReference>
<dbReference type="RefSeq" id="WP_119808932.1">
    <property type="nucleotide sequence ID" value="NZ_QYUP01000006.1"/>
</dbReference>
<accession>A0A418Y8J2</accession>
<dbReference type="Pfam" id="PF07173">
    <property type="entry name" value="GRDP-like"/>
    <property type="match status" value="1"/>
</dbReference>
<name>A0A418Y8J2_9BURK</name>
<proteinExistence type="predicted"/>
<keyword evidence="2" id="KW-1185">Reference proteome</keyword>
<dbReference type="PANTHER" id="PTHR34365:SF7">
    <property type="entry name" value="GLYCINE-RICH DOMAIN-CONTAINING PROTEIN 1"/>
    <property type="match status" value="1"/>
</dbReference>
<dbReference type="PANTHER" id="PTHR34365">
    <property type="entry name" value="ENOLASE (DUF1399)"/>
    <property type="match status" value="1"/>
</dbReference>
<dbReference type="EMBL" id="QYUP01000006">
    <property type="protein sequence ID" value="RJG27758.1"/>
    <property type="molecule type" value="Genomic_DNA"/>
</dbReference>
<evidence type="ECO:0000313" key="2">
    <source>
        <dbReference type="Proteomes" id="UP000284006"/>
    </source>
</evidence>
<sequence>MNSNVEMNAILDLDLSAIKGKLMHRQSGEGWTAQQADSVEREYKRFLYLMKAFPNEQTAPSVDVDTFWHYHILDTMKYAADCEQAFGYFLHHYPYVGMEGGADDEEIHVAAGVRMREIYEATFGEDYPQAAASGQDAAYCSLISKPAASVAYCGIVKPPATQAAYCGVNPPATKAAYCGVNPPATKAAYCGVVKPPAAKAAYCGINPPHMPMAAAA</sequence>
<dbReference type="AlphaFoldDB" id="A0A418Y8J2"/>
<organism evidence="1 2">
    <name type="scientific">Massilia cavernae</name>
    <dbReference type="NCBI Taxonomy" id="2320864"/>
    <lineage>
        <taxon>Bacteria</taxon>
        <taxon>Pseudomonadati</taxon>
        <taxon>Pseudomonadota</taxon>
        <taxon>Betaproteobacteria</taxon>
        <taxon>Burkholderiales</taxon>
        <taxon>Oxalobacteraceae</taxon>
        <taxon>Telluria group</taxon>
        <taxon>Massilia</taxon>
    </lineage>
</organism>